<feature type="signal peptide" evidence="1">
    <location>
        <begin position="1"/>
        <end position="21"/>
    </location>
</feature>
<organism evidence="2 3">
    <name type="scientific">Hermetia illucens</name>
    <name type="common">Black soldier fly</name>
    <dbReference type="NCBI Taxonomy" id="343691"/>
    <lineage>
        <taxon>Eukaryota</taxon>
        <taxon>Metazoa</taxon>
        <taxon>Ecdysozoa</taxon>
        <taxon>Arthropoda</taxon>
        <taxon>Hexapoda</taxon>
        <taxon>Insecta</taxon>
        <taxon>Pterygota</taxon>
        <taxon>Neoptera</taxon>
        <taxon>Endopterygota</taxon>
        <taxon>Diptera</taxon>
        <taxon>Brachycera</taxon>
        <taxon>Stratiomyomorpha</taxon>
        <taxon>Stratiomyidae</taxon>
        <taxon>Hermetiinae</taxon>
        <taxon>Hermetia</taxon>
    </lineage>
</organism>
<dbReference type="OrthoDB" id="8017601at2759"/>
<dbReference type="Proteomes" id="UP000594454">
    <property type="component" value="Chromosome 1"/>
</dbReference>
<sequence>MNLSLILAVIFVSFVTSDVFAATCTLKFNKAYPGVFVSPYGRYDVILSAGNGTVQFDSNYGLDAYCSGGFKNYASASTPKPESQLKFTCTGSTLRYQIPGSSFTYLAKNDGSLLCDNAAQYYSQTVQYCKNTGLAYGFNIANTTSVIFGEVCTDFKKYRTDFVHYVAGVRNDLVNEQYLLNPGNVSKPLPANNVYAVNDTTFIKENQTLPTAIRSKSGNYAQLMTYRMDNLIPIKYQAGVMDSYVRNFQNAAAIPWWSNLLDFNWQQLQYLINDLSYSGWYDVYAGTSDDVQMPYETKNVTFTYDVNQLNRTIPLYVWNLVKKNDKKDTGVVVIGVNSPFFPGDKSKTVLCKDTCDKVTWLNPLKNTRKIASMGYIFCCDPKDVKKILNGFPQM</sequence>
<keyword evidence="1" id="KW-0732">Signal</keyword>
<reference evidence="2 3" key="1">
    <citation type="submission" date="2020-11" db="EMBL/GenBank/DDBJ databases">
        <authorList>
            <person name="Wallbank WR R."/>
            <person name="Pardo Diaz C."/>
            <person name="Kozak K."/>
            <person name="Martin S."/>
            <person name="Jiggins C."/>
            <person name="Moest M."/>
            <person name="Warren A I."/>
            <person name="Generalovic N T."/>
            <person name="Byers J.R.P. K."/>
            <person name="Montejo-Kovacevich G."/>
            <person name="Yen C E."/>
        </authorList>
    </citation>
    <scope>NUCLEOTIDE SEQUENCE [LARGE SCALE GENOMIC DNA]</scope>
</reference>
<evidence type="ECO:0000256" key="1">
    <source>
        <dbReference type="SAM" id="SignalP"/>
    </source>
</evidence>
<evidence type="ECO:0000313" key="2">
    <source>
        <dbReference type="EMBL" id="CAD7079924.1"/>
    </source>
</evidence>
<dbReference type="EMBL" id="LR899009">
    <property type="protein sequence ID" value="CAD7079924.1"/>
    <property type="molecule type" value="Genomic_DNA"/>
</dbReference>
<dbReference type="InParanoid" id="A0A7R8UG29"/>
<protein>
    <submittedName>
        <fullName evidence="2">Uncharacterized protein</fullName>
    </submittedName>
</protein>
<name>A0A7R8UG29_HERIL</name>
<evidence type="ECO:0000313" key="3">
    <source>
        <dbReference type="Proteomes" id="UP000594454"/>
    </source>
</evidence>
<keyword evidence="3" id="KW-1185">Reference proteome</keyword>
<feature type="chain" id="PRO_5030984153" evidence="1">
    <location>
        <begin position="22"/>
        <end position="394"/>
    </location>
</feature>
<dbReference type="AlphaFoldDB" id="A0A7R8UG29"/>
<proteinExistence type="predicted"/>
<gene>
    <name evidence="2" type="ORF">HERILL_LOCUS3109</name>
</gene>
<accession>A0A7R8UG29</accession>